<dbReference type="PANTHER" id="PTHR21013">
    <property type="entry name" value="ATP SYNTHASE MITOCHONDRIAL F1 COMPLEX ASSEMBLY FACTOR 2/ATP12 PROTEIN, MITOCHONDRIAL PRECURSOR"/>
    <property type="match status" value="1"/>
</dbReference>
<dbReference type="EMBL" id="FWZX01000015">
    <property type="protein sequence ID" value="SMF43168.1"/>
    <property type="molecule type" value="Genomic_DNA"/>
</dbReference>
<sequence>MAEPRKRIYKTVTVARDAGGHLVQLDGRPLRTPARVPLAVPAAGLAEAIAEEWRAQGATLDPSTMPLTALACSTIDLVSAKRAETVEELAGFAEHELLCYRAPNPAELAERQKAVWQPLLDWAALGLDAPLVATEGLASVPQPPDALAALRRAVERQDDWRLAALALAVRVSGSLVVGLALAEGRLDATGAFEAAELDESFTIERWGEDPEAAKRRRGLLAELAAAERFLRLLDEAAGPDEGDG</sequence>
<dbReference type="InterPro" id="IPR011419">
    <property type="entry name" value="ATP12_ATP_synth-F1-assembly"/>
</dbReference>
<dbReference type="GO" id="GO:0043461">
    <property type="term" value="P:proton-transporting ATP synthase complex assembly"/>
    <property type="evidence" value="ECO:0007669"/>
    <property type="project" value="InterPro"/>
</dbReference>
<accession>A0A1Y6C470</accession>
<protein>
    <submittedName>
        <fullName evidence="4">Chaperone required for the assembly of the F1-ATPase</fullName>
    </submittedName>
</protein>
<comment type="similarity">
    <text evidence="1">Belongs to the ATP12 family.</text>
</comment>
<organism evidence="4 5">
    <name type="scientific">Tistlia consotensis USBA 355</name>
    <dbReference type="NCBI Taxonomy" id="560819"/>
    <lineage>
        <taxon>Bacteria</taxon>
        <taxon>Pseudomonadati</taxon>
        <taxon>Pseudomonadota</taxon>
        <taxon>Alphaproteobacteria</taxon>
        <taxon>Rhodospirillales</taxon>
        <taxon>Rhodovibrionaceae</taxon>
        <taxon>Tistlia</taxon>
    </lineage>
</organism>
<dbReference type="Gene3D" id="1.10.3580.10">
    <property type="entry name" value="ATP12 ATPase"/>
    <property type="match status" value="1"/>
</dbReference>
<reference evidence="4 5" key="1">
    <citation type="submission" date="2017-04" db="EMBL/GenBank/DDBJ databases">
        <authorList>
            <person name="Afonso C.L."/>
            <person name="Miller P.J."/>
            <person name="Scott M.A."/>
            <person name="Spackman E."/>
            <person name="Goraichik I."/>
            <person name="Dimitrov K.M."/>
            <person name="Suarez D.L."/>
            <person name="Swayne D.E."/>
        </authorList>
    </citation>
    <scope>NUCLEOTIDE SEQUENCE [LARGE SCALE GENOMIC DNA]</scope>
    <source>
        <strain evidence="4 5">USBA 355</strain>
    </source>
</reference>
<dbReference type="RefSeq" id="WP_085124006.1">
    <property type="nucleotide sequence ID" value="NZ_FWZX01000015.1"/>
</dbReference>
<keyword evidence="3" id="KW-0143">Chaperone</keyword>
<dbReference type="SUPFAM" id="SSF160909">
    <property type="entry name" value="ATP12-like"/>
    <property type="match status" value="1"/>
</dbReference>
<keyword evidence="5" id="KW-1185">Reference proteome</keyword>
<dbReference type="InterPro" id="IPR042272">
    <property type="entry name" value="ATP12_ATP_synth-F1-assembly_N"/>
</dbReference>
<dbReference type="InterPro" id="IPR023335">
    <property type="entry name" value="ATP12_ortho_dom_sf"/>
</dbReference>
<dbReference type="Gene3D" id="3.30.2180.10">
    <property type="entry name" value="ATP12-like"/>
    <property type="match status" value="1"/>
</dbReference>
<evidence type="ECO:0000256" key="3">
    <source>
        <dbReference type="ARBA" id="ARBA00023186"/>
    </source>
</evidence>
<name>A0A1Y6C470_9PROT</name>
<evidence type="ECO:0000256" key="1">
    <source>
        <dbReference type="ARBA" id="ARBA00008231"/>
    </source>
</evidence>
<dbReference type="AlphaFoldDB" id="A0A1Y6C470"/>
<evidence type="ECO:0000256" key="2">
    <source>
        <dbReference type="ARBA" id="ARBA00022946"/>
    </source>
</evidence>
<evidence type="ECO:0000313" key="5">
    <source>
        <dbReference type="Proteomes" id="UP000192917"/>
    </source>
</evidence>
<keyword evidence="2" id="KW-0809">Transit peptide</keyword>
<evidence type="ECO:0000313" key="4">
    <source>
        <dbReference type="EMBL" id="SMF43168.1"/>
    </source>
</evidence>
<proteinExistence type="inferred from homology"/>
<dbReference type="PANTHER" id="PTHR21013:SF10">
    <property type="entry name" value="ATP SYNTHASE MITOCHONDRIAL F1 COMPLEX ASSEMBLY FACTOR 2"/>
    <property type="match status" value="1"/>
</dbReference>
<dbReference type="Pfam" id="PF07542">
    <property type="entry name" value="ATP12"/>
    <property type="match status" value="1"/>
</dbReference>
<dbReference type="STRING" id="560819.SAMN05428998_11540"/>
<dbReference type="Proteomes" id="UP000192917">
    <property type="component" value="Unassembled WGS sequence"/>
</dbReference>
<gene>
    <name evidence="4" type="ORF">SAMN05428998_11540</name>
</gene>